<gene>
    <name evidence="4" type="ORF">JJ833_01520</name>
</gene>
<dbReference type="PANTHER" id="PTHR46401">
    <property type="entry name" value="GLYCOSYLTRANSFERASE WBBK-RELATED"/>
    <property type="match status" value="1"/>
</dbReference>
<keyword evidence="1" id="KW-0808">Transferase</keyword>
<evidence type="ECO:0000259" key="2">
    <source>
        <dbReference type="Pfam" id="PF00534"/>
    </source>
</evidence>
<dbReference type="SUPFAM" id="SSF53756">
    <property type="entry name" value="UDP-Glycosyltransferase/glycogen phosphorylase"/>
    <property type="match status" value="1"/>
</dbReference>
<dbReference type="InterPro" id="IPR001296">
    <property type="entry name" value="Glyco_trans_1"/>
</dbReference>
<dbReference type="PANTHER" id="PTHR46401:SF2">
    <property type="entry name" value="GLYCOSYLTRANSFERASE WBBK-RELATED"/>
    <property type="match status" value="1"/>
</dbReference>
<name>A0A9D9BXX8_PROMR</name>
<dbReference type="Gene3D" id="3.40.50.2000">
    <property type="entry name" value="Glycogen Phosphorylase B"/>
    <property type="match status" value="2"/>
</dbReference>
<dbReference type="GO" id="GO:0016757">
    <property type="term" value="F:glycosyltransferase activity"/>
    <property type="evidence" value="ECO:0007669"/>
    <property type="project" value="InterPro"/>
</dbReference>
<evidence type="ECO:0000259" key="3">
    <source>
        <dbReference type="Pfam" id="PF13439"/>
    </source>
</evidence>
<dbReference type="AlphaFoldDB" id="A0A9D9BXX8"/>
<organism evidence="4">
    <name type="scientific">Prochlorococcus marinus XMU1424</name>
    <dbReference type="NCBI Taxonomy" id="2774497"/>
    <lineage>
        <taxon>Bacteria</taxon>
        <taxon>Bacillati</taxon>
        <taxon>Cyanobacteriota</taxon>
        <taxon>Cyanophyceae</taxon>
        <taxon>Synechococcales</taxon>
        <taxon>Prochlorococcaceae</taxon>
        <taxon>Prochlorococcus</taxon>
    </lineage>
</organism>
<comment type="caution">
    <text evidence="4">The sequence shown here is derived from an EMBL/GenBank/DDBJ whole genome shotgun (WGS) entry which is preliminary data.</text>
</comment>
<dbReference type="EMBL" id="JAEPLE010000001">
    <property type="protein sequence ID" value="MBO6987523.1"/>
    <property type="molecule type" value="Genomic_DNA"/>
</dbReference>
<protein>
    <submittedName>
        <fullName evidence="4">Glycosyltransferase</fullName>
    </submittedName>
</protein>
<dbReference type="Pfam" id="PF13439">
    <property type="entry name" value="Glyco_transf_4"/>
    <property type="match status" value="1"/>
</dbReference>
<accession>A0A9D9BXX8</accession>
<dbReference type="CDD" id="cd03811">
    <property type="entry name" value="GT4_GT28_WabH-like"/>
    <property type="match status" value="1"/>
</dbReference>
<evidence type="ECO:0000313" key="4">
    <source>
        <dbReference type="EMBL" id="MBO6987523.1"/>
    </source>
</evidence>
<feature type="domain" description="Glycosyltransferase subfamily 4-like N-terminal" evidence="3">
    <location>
        <begin position="60"/>
        <end position="175"/>
    </location>
</feature>
<evidence type="ECO:0000256" key="1">
    <source>
        <dbReference type="ARBA" id="ARBA00022679"/>
    </source>
</evidence>
<feature type="domain" description="Glycosyl transferase family 1" evidence="2">
    <location>
        <begin position="184"/>
        <end position="336"/>
    </location>
</feature>
<dbReference type="Pfam" id="PF00534">
    <property type="entry name" value="Glycos_transf_1"/>
    <property type="match status" value="1"/>
</dbReference>
<proteinExistence type="predicted"/>
<dbReference type="GO" id="GO:0009103">
    <property type="term" value="P:lipopolysaccharide biosynthetic process"/>
    <property type="evidence" value="ECO:0007669"/>
    <property type="project" value="TreeGrafter"/>
</dbReference>
<reference evidence="4" key="1">
    <citation type="journal article" date="2021" name="Front. Mar. Sci.">
        <title>Genomes of Diverse Isolates of Prochlorococcus High-Light-Adapted Clade II in the Western Pacific Ocean.</title>
        <authorList>
            <person name="Yan W."/>
            <person name="Feng X."/>
            <person name="Zhang W."/>
            <person name="Nawaz M.Z."/>
            <person name="Luo T."/>
            <person name="Zhang R."/>
            <person name="Jiao N."/>
        </authorList>
    </citation>
    <scope>NUCLEOTIDE SEQUENCE</scope>
    <source>
        <strain evidence="4">XMU1424</strain>
    </source>
</reference>
<sequence length="376" mass="43374">MKKKSINLEPKKVKILTLFNVVNATITGLENFVSLSPIFKKYILVTNQSKEEAQNIINSLYPKNNIKVFSLKVNSYKATLELFKNIKDLKIDIIHSHHAKSSLFSVIFKFIFNSKLVITVHSNFNAYNFLQKLFFTISYLSSDLIICNSKNTKNSIPIFIDKSKLSVIYNGINLNKIKFGNLEKINNLKKSYIFGTACRFVWQKDLTTLIKAFHFLKSNTNVSVKLILIGGGPQYKQIIKLVNRLKLSKYVQFKGIIDRNSVYEEISNFDLFIVTSVYEGFCNALIEAAASNIPLISTSIKPLPEVIGGLNNAMFFEKRNYKELANIMIKYIQGHERFKFYEKALRAKKYVSEYYSINLICEKYSHEYLKLMSKNL</sequence>
<dbReference type="InterPro" id="IPR028098">
    <property type="entry name" value="Glyco_trans_4-like_N"/>
</dbReference>